<protein>
    <submittedName>
        <fullName evidence="2">AIG2 family protein</fullName>
    </submittedName>
</protein>
<evidence type="ECO:0000313" key="2">
    <source>
        <dbReference type="EMBL" id="AEG01206.1"/>
    </source>
</evidence>
<dbReference type="RefSeq" id="WP_013819439.1">
    <property type="nucleotide sequence ID" value="NC_015572.1"/>
</dbReference>
<dbReference type="CDD" id="cd06661">
    <property type="entry name" value="GGCT_like"/>
    <property type="match status" value="1"/>
</dbReference>
<accession>G0A067</accession>
<dbReference type="InterPro" id="IPR009288">
    <property type="entry name" value="AIG2-like_dom"/>
</dbReference>
<sequence>MLDYLFVYGTLRKALDGSLHPYLNHAAEFIGNAGLPGKLYHIRDYPGAVLLAANSRPIVQGELYQLLRPRLLLQQLDDYEECGDHFPTPHEYQRRRVTVTLSDDTQAQAWAYIYQHSTLDLQEIHNGNYRRFLPKTHQNL</sequence>
<organism evidence="2 3">
    <name type="scientific">Methylomonas methanica (strain DSM 25384 / MC09)</name>
    <dbReference type="NCBI Taxonomy" id="857087"/>
    <lineage>
        <taxon>Bacteria</taxon>
        <taxon>Pseudomonadati</taxon>
        <taxon>Pseudomonadota</taxon>
        <taxon>Gammaproteobacteria</taxon>
        <taxon>Methylococcales</taxon>
        <taxon>Methylococcaceae</taxon>
        <taxon>Methylomonas</taxon>
    </lineage>
</organism>
<dbReference type="HOGENOM" id="CLU_083466_4_0_6"/>
<reference evidence="2 3" key="1">
    <citation type="journal article" date="2011" name="J. Bacteriol.">
        <title>Complete Genome Sequence of the Aerobic Marine Methanotroph Methylomonas methanica MC09.</title>
        <authorList>
            <person name="Boden R."/>
            <person name="Cunliffe M."/>
            <person name="Scanlan J."/>
            <person name="Moussard H."/>
            <person name="Kits K.D."/>
            <person name="Klotz M.G."/>
            <person name="Jetten M.S."/>
            <person name="Vuilleumier S."/>
            <person name="Han J."/>
            <person name="Peters L."/>
            <person name="Mikhailova N."/>
            <person name="Teshima H."/>
            <person name="Tapia R."/>
            <person name="Kyrpides N."/>
            <person name="Ivanova N."/>
            <person name="Pagani I."/>
            <person name="Cheng J.F."/>
            <person name="Goodwin L."/>
            <person name="Han C."/>
            <person name="Hauser L."/>
            <person name="Land M.L."/>
            <person name="Lapidus A."/>
            <person name="Lucas S."/>
            <person name="Pitluck S."/>
            <person name="Woyke T."/>
            <person name="Stein L."/>
            <person name="Murrell J.C."/>
        </authorList>
    </citation>
    <scope>NUCLEOTIDE SEQUENCE [LARGE SCALE GENOMIC DNA]</scope>
    <source>
        <strain evidence="2 3">MC09</strain>
    </source>
</reference>
<evidence type="ECO:0000313" key="3">
    <source>
        <dbReference type="Proteomes" id="UP000008888"/>
    </source>
</evidence>
<dbReference type="STRING" id="857087.Metme_2825"/>
<dbReference type="InterPro" id="IPR036568">
    <property type="entry name" value="GGCT-like_sf"/>
</dbReference>
<dbReference type="EMBL" id="CP002738">
    <property type="protein sequence ID" value="AEG01206.1"/>
    <property type="molecule type" value="Genomic_DNA"/>
</dbReference>
<proteinExistence type="predicted"/>
<reference evidence="3" key="3">
    <citation type="submission" date="2011-05" db="EMBL/GenBank/DDBJ databases">
        <title>Complete sequence of Methylomonas methanica MC09.</title>
        <authorList>
            <consortium name="US DOE Joint Genome Institute"/>
            <person name="Lucas S."/>
            <person name="Han J."/>
            <person name="Lapidus A."/>
            <person name="Cheng J.-F."/>
            <person name="Goodwin L."/>
            <person name="Pitluck S."/>
            <person name="Peters L."/>
            <person name="Mikhailova N."/>
            <person name="Teshima H."/>
            <person name="Han C."/>
            <person name="Tapia R."/>
            <person name="Land M."/>
            <person name="Hauser L."/>
            <person name="Kyrpides N."/>
            <person name="Ivanova N."/>
            <person name="Pagani I."/>
            <person name="Stein L."/>
            <person name="Woyke T."/>
        </authorList>
    </citation>
    <scope>NUCLEOTIDE SEQUENCE [LARGE SCALE GENOMIC DNA]</scope>
    <source>
        <strain evidence="3">MC09</strain>
    </source>
</reference>
<gene>
    <name evidence="2" type="ordered locus">Metme_2825</name>
</gene>
<dbReference type="KEGG" id="mmt:Metme_2825"/>
<dbReference type="Pfam" id="PF06094">
    <property type="entry name" value="GGACT"/>
    <property type="match status" value="1"/>
</dbReference>
<evidence type="ECO:0000259" key="1">
    <source>
        <dbReference type="Pfam" id="PF06094"/>
    </source>
</evidence>
<keyword evidence="3" id="KW-1185">Reference proteome</keyword>
<dbReference type="OrthoDB" id="482277at2"/>
<dbReference type="Gene3D" id="3.10.490.10">
    <property type="entry name" value="Gamma-glutamyl cyclotransferase-like"/>
    <property type="match status" value="1"/>
</dbReference>
<dbReference type="eggNOG" id="COG2105">
    <property type="taxonomic scope" value="Bacteria"/>
</dbReference>
<dbReference type="Proteomes" id="UP000008888">
    <property type="component" value="Chromosome"/>
</dbReference>
<reference key="2">
    <citation type="submission" date="2011-05" db="EMBL/GenBank/DDBJ databases">
        <title>Complete genome sequence of the aerobic marine methanotroph Methylomonas methanica MC09.</title>
        <authorList>
            <person name="Boden R."/>
            <person name="Cunliffe M."/>
            <person name="Scanlan J."/>
            <person name="Moussard H."/>
            <person name="Kits K.D."/>
            <person name="Klotz M."/>
            <person name="Jetten M."/>
            <person name="Vuilleumier S."/>
            <person name="Han J."/>
            <person name="Peters L."/>
            <person name="Mikhailova N."/>
            <person name="Teshima H."/>
            <person name="Tapia R."/>
            <person name="Kyrpides N."/>
            <person name="Ivanova N."/>
            <person name="Pagani I."/>
            <person name="Cheng J.-F."/>
            <person name="Goodwin L."/>
            <person name="Han C."/>
            <person name="Hauser L."/>
            <person name="Land M."/>
            <person name="Lapidus A."/>
            <person name="Lucas S."/>
            <person name="Pitluck S."/>
            <person name="Woyke T."/>
            <person name="Stein L.Y."/>
            <person name="Murrell C."/>
        </authorList>
    </citation>
    <scope>NUCLEOTIDE SEQUENCE</scope>
    <source>
        <strain>MC09</strain>
    </source>
</reference>
<name>G0A067_METMM</name>
<dbReference type="InterPro" id="IPR013024">
    <property type="entry name" value="GGCT-like"/>
</dbReference>
<dbReference type="SUPFAM" id="SSF110857">
    <property type="entry name" value="Gamma-glutamyl cyclotransferase-like"/>
    <property type="match status" value="1"/>
</dbReference>
<feature type="domain" description="Gamma-glutamylcyclotransferase AIG2-like" evidence="1">
    <location>
        <begin position="5"/>
        <end position="130"/>
    </location>
</feature>
<dbReference type="AlphaFoldDB" id="G0A067"/>